<feature type="transmembrane region" description="Helical" evidence="1">
    <location>
        <begin position="55"/>
        <end position="85"/>
    </location>
</feature>
<dbReference type="Pfam" id="PF07332">
    <property type="entry name" value="Phage_holin_3_6"/>
    <property type="match status" value="1"/>
</dbReference>
<accession>A0A7W3JUC4</accession>
<reference evidence="2 3" key="1">
    <citation type="submission" date="2020-07" db="EMBL/GenBank/DDBJ databases">
        <title>Sequencing the genomes of 1000 actinobacteria strains.</title>
        <authorList>
            <person name="Klenk H.-P."/>
        </authorList>
    </citation>
    <scope>NUCLEOTIDE SEQUENCE [LARGE SCALE GENOMIC DNA]</scope>
    <source>
        <strain evidence="2 3">DSM 23737</strain>
    </source>
</reference>
<dbReference type="InterPro" id="IPR009937">
    <property type="entry name" value="Phage_holin_3_6"/>
</dbReference>
<feature type="transmembrane region" description="Helical" evidence="1">
    <location>
        <begin position="91"/>
        <end position="113"/>
    </location>
</feature>
<protein>
    <submittedName>
        <fullName evidence="2">Putative membrane protein</fullName>
    </submittedName>
</protein>
<sequence length="147" mass="15654">MATAPQGKPTPSEATSTEERSLFSLLRDLPGLLLELVRVEVEQLKREMARKLKNLGVGAALVVIALSLTTFFFGTLIAAAVLGFAEIMPPWAAALTVAGILLVIIVVLLGLAVTRFKKGSPPLPTETFDSIVADANALKGEGHYDKR</sequence>
<gene>
    <name evidence="2" type="ORF">FB555_001524</name>
</gene>
<evidence type="ECO:0000313" key="3">
    <source>
        <dbReference type="Proteomes" id="UP000524237"/>
    </source>
</evidence>
<comment type="caution">
    <text evidence="2">The sequence shown here is derived from an EMBL/GenBank/DDBJ whole genome shotgun (WGS) entry which is preliminary data.</text>
</comment>
<keyword evidence="1" id="KW-0472">Membrane</keyword>
<dbReference type="EMBL" id="JACGWU010000004">
    <property type="protein sequence ID" value="MBA8829419.1"/>
    <property type="molecule type" value="Genomic_DNA"/>
</dbReference>
<organism evidence="2 3">
    <name type="scientific">Alpinimonas psychrophila</name>
    <dbReference type="NCBI Taxonomy" id="748908"/>
    <lineage>
        <taxon>Bacteria</taxon>
        <taxon>Bacillati</taxon>
        <taxon>Actinomycetota</taxon>
        <taxon>Actinomycetes</taxon>
        <taxon>Micrococcales</taxon>
        <taxon>Microbacteriaceae</taxon>
        <taxon>Alpinimonas</taxon>
    </lineage>
</organism>
<name>A0A7W3JUC4_9MICO</name>
<keyword evidence="1" id="KW-1133">Transmembrane helix</keyword>
<proteinExistence type="predicted"/>
<evidence type="ECO:0000313" key="2">
    <source>
        <dbReference type="EMBL" id="MBA8829419.1"/>
    </source>
</evidence>
<keyword evidence="3" id="KW-1185">Reference proteome</keyword>
<dbReference type="Proteomes" id="UP000524237">
    <property type="component" value="Unassembled WGS sequence"/>
</dbReference>
<keyword evidence="1" id="KW-0812">Transmembrane</keyword>
<dbReference type="AlphaFoldDB" id="A0A7W3JUC4"/>
<evidence type="ECO:0000256" key="1">
    <source>
        <dbReference type="SAM" id="Phobius"/>
    </source>
</evidence>
<dbReference type="RefSeq" id="WP_182484853.1">
    <property type="nucleotide sequence ID" value="NZ_JACGWU010000004.1"/>
</dbReference>